<keyword evidence="2 7" id="KW-0028">Amino-acid biosynthesis</keyword>
<dbReference type="InterPro" id="IPR000965">
    <property type="entry name" value="GPR_dom"/>
</dbReference>
<feature type="domain" description="Aldehyde dehydrogenase" evidence="8">
    <location>
        <begin position="4"/>
        <end position="275"/>
    </location>
</feature>
<keyword evidence="7" id="KW-0963">Cytoplasm</keyword>
<dbReference type="NCBIfam" id="NF001221">
    <property type="entry name" value="PRK00197.1"/>
    <property type="match status" value="1"/>
</dbReference>
<evidence type="ECO:0000256" key="4">
    <source>
        <dbReference type="ARBA" id="ARBA00022857"/>
    </source>
</evidence>
<dbReference type="SUPFAM" id="SSF53720">
    <property type="entry name" value="ALDH-like"/>
    <property type="match status" value="1"/>
</dbReference>
<dbReference type="Proteomes" id="UP001165648">
    <property type="component" value="Unassembled WGS sequence"/>
</dbReference>
<evidence type="ECO:0000313" key="10">
    <source>
        <dbReference type="Proteomes" id="UP001165648"/>
    </source>
</evidence>
<evidence type="ECO:0000256" key="2">
    <source>
        <dbReference type="ARBA" id="ARBA00022605"/>
    </source>
</evidence>
<dbReference type="InterPro" id="IPR016162">
    <property type="entry name" value="Ald_DH_N"/>
</dbReference>
<dbReference type="PANTHER" id="PTHR11063">
    <property type="entry name" value="GLUTAMATE SEMIALDEHYDE DEHYDROGENASE"/>
    <property type="match status" value="1"/>
</dbReference>
<reference evidence="9 10" key="1">
    <citation type="submission" date="2022-07" db="EMBL/GenBank/DDBJ databases">
        <title>Bombella genomes.</title>
        <authorList>
            <person name="Harer L."/>
            <person name="Styblova S."/>
            <person name="Ehrmann M."/>
        </authorList>
    </citation>
    <scope>NUCLEOTIDE SEQUENCE [LARGE SCALE GENOMIC DNA]</scope>
    <source>
        <strain evidence="9 10">TMW 2.2558</strain>
    </source>
</reference>
<dbReference type="InterPro" id="IPR012134">
    <property type="entry name" value="Glu-5-SA_DH"/>
</dbReference>
<comment type="similarity">
    <text evidence="7">Belongs to the gamma-glutamyl phosphate reductase family.</text>
</comment>
<sequence length="413" mass="44306">MPMTVQHLAQRARIAAQSVALSPTKQRQDALYHIAAALRADKAAVLAANQHDIGGPALSPSLQARLTLTDERLEGMARKAEALAEMEDPVGQVLGEWERPNGLKIRRVAIALGVLSLIFEHRLVIGWDAALQSLWSGNAILLCGGAESAHSMQALHEVIQRGLRQAGLPEDAVLLTPYGDAAQRAALLQAVGLVDFIIPRGDRALTERIKRESRVPVLAHAAGLCHSYIHAAAEPMMARRVLRNAKLRSPGICGATETLLIDAAIAPQLLPLIVADLGAEGCSFRANEAACALLPTLPAATEEDFATEWLDKVLNIAVVANIDEALAHIARFSSHHTEAILTEDEAVARYFMARIPSAIVMWNSSTQFSDGGEFGLGGEVAIVAERAIPRGPIGPFQLTSYRYEVHGAGHIRP</sequence>
<dbReference type="PROSITE" id="PS01223">
    <property type="entry name" value="PROA"/>
    <property type="match status" value="1"/>
</dbReference>
<keyword evidence="4 7" id="KW-0521">NADP</keyword>
<comment type="catalytic activity">
    <reaction evidence="6 7">
        <text>L-glutamate 5-semialdehyde + phosphate + NADP(+) = L-glutamyl 5-phosphate + NADPH + H(+)</text>
        <dbReference type="Rhea" id="RHEA:19541"/>
        <dbReference type="ChEBI" id="CHEBI:15378"/>
        <dbReference type="ChEBI" id="CHEBI:43474"/>
        <dbReference type="ChEBI" id="CHEBI:57783"/>
        <dbReference type="ChEBI" id="CHEBI:58066"/>
        <dbReference type="ChEBI" id="CHEBI:58274"/>
        <dbReference type="ChEBI" id="CHEBI:58349"/>
        <dbReference type="EC" id="1.2.1.41"/>
    </reaction>
</comment>
<dbReference type="Gene3D" id="3.40.309.10">
    <property type="entry name" value="Aldehyde Dehydrogenase, Chain A, domain 2"/>
    <property type="match status" value="1"/>
</dbReference>
<evidence type="ECO:0000256" key="1">
    <source>
        <dbReference type="ARBA" id="ARBA00004985"/>
    </source>
</evidence>
<comment type="function">
    <text evidence="7">Catalyzes the NADPH-dependent reduction of L-glutamate 5-phosphate into L-glutamate 5-semialdehyde and phosphate. The product spontaneously undergoes cyclization to form 1-pyrroline-5-carboxylate.</text>
</comment>
<dbReference type="GO" id="GO:0004350">
    <property type="term" value="F:glutamate-5-semialdehyde dehydrogenase activity"/>
    <property type="evidence" value="ECO:0007669"/>
    <property type="project" value="UniProtKB-EC"/>
</dbReference>
<dbReference type="HAMAP" id="MF_00412">
    <property type="entry name" value="ProA"/>
    <property type="match status" value="1"/>
</dbReference>
<dbReference type="PIRSF" id="PIRSF000151">
    <property type="entry name" value="GPR"/>
    <property type="match status" value="1"/>
</dbReference>
<dbReference type="Gene3D" id="3.40.605.10">
    <property type="entry name" value="Aldehyde Dehydrogenase, Chain A, domain 1"/>
    <property type="match status" value="1"/>
</dbReference>
<organism evidence="9 10">
    <name type="scientific">Bombella saccharophila</name>
    <dbReference type="NCBI Taxonomy" id="2967338"/>
    <lineage>
        <taxon>Bacteria</taxon>
        <taxon>Pseudomonadati</taxon>
        <taxon>Pseudomonadota</taxon>
        <taxon>Alphaproteobacteria</taxon>
        <taxon>Acetobacterales</taxon>
        <taxon>Acetobacteraceae</taxon>
        <taxon>Bombella</taxon>
    </lineage>
</organism>
<accession>A0ABT3W611</accession>
<evidence type="ECO:0000313" key="9">
    <source>
        <dbReference type="EMBL" id="MCX5613800.1"/>
    </source>
</evidence>
<evidence type="ECO:0000256" key="6">
    <source>
        <dbReference type="ARBA" id="ARBA00049024"/>
    </source>
</evidence>
<dbReference type="PANTHER" id="PTHR11063:SF8">
    <property type="entry name" value="DELTA-1-PYRROLINE-5-CARBOXYLATE SYNTHASE"/>
    <property type="match status" value="1"/>
</dbReference>
<dbReference type="InterPro" id="IPR015590">
    <property type="entry name" value="Aldehyde_DH_dom"/>
</dbReference>
<name>A0ABT3W611_9PROT</name>
<dbReference type="CDD" id="cd07079">
    <property type="entry name" value="ALDH_F18-19_ProA-GPR"/>
    <property type="match status" value="1"/>
</dbReference>
<dbReference type="Pfam" id="PF00171">
    <property type="entry name" value="Aldedh"/>
    <property type="match status" value="1"/>
</dbReference>
<evidence type="ECO:0000259" key="8">
    <source>
        <dbReference type="Pfam" id="PF00171"/>
    </source>
</evidence>
<dbReference type="EC" id="1.2.1.41" evidence="7"/>
<proteinExistence type="inferred from homology"/>
<evidence type="ECO:0000256" key="3">
    <source>
        <dbReference type="ARBA" id="ARBA00022650"/>
    </source>
</evidence>
<dbReference type="RefSeq" id="WP_266106177.1">
    <property type="nucleotide sequence ID" value="NZ_JANIDW010000001.1"/>
</dbReference>
<dbReference type="InterPro" id="IPR020593">
    <property type="entry name" value="G-glutamylP_reductase_CS"/>
</dbReference>
<keyword evidence="5 7" id="KW-0560">Oxidoreductase</keyword>
<dbReference type="EMBL" id="JANIDW010000001">
    <property type="protein sequence ID" value="MCX5613800.1"/>
    <property type="molecule type" value="Genomic_DNA"/>
</dbReference>
<gene>
    <name evidence="7" type="primary">proA</name>
    <name evidence="9" type="ORF">NQF64_00850</name>
</gene>
<keyword evidence="3 7" id="KW-0641">Proline biosynthesis</keyword>
<keyword evidence="10" id="KW-1185">Reference proteome</keyword>
<comment type="caution">
    <text evidence="9">The sequence shown here is derived from an EMBL/GenBank/DDBJ whole genome shotgun (WGS) entry which is preliminary data.</text>
</comment>
<dbReference type="InterPro" id="IPR016161">
    <property type="entry name" value="Ald_DH/histidinol_DH"/>
</dbReference>
<evidence type="ECO:0000256" key="5">
    <source>
        <dbReference type="ARBA" id="ARBA00023002"/>
    </source>
</evidence>
<dbReference type="InterPro" id="IPR016163">
    <property type="entry name" value="Ald_DH_C"/>
</dbReference>
<protein>
    <recommendedName>
        <fullName evidence="7">Gamma-glutamyl phosphate reductase</fullName>
        <shortName evidence="7">GPR</shortName>
        <ecNumber evidence="7">1.2.1.41</ecNumber>
    </recommendedName>
    <alternativeName>
        <fullName evidence="7">Glutamate-5-semialdehyde dehydrogenase</fullName>
    </alternativeName>
    <alternativeName>
        <fullName evidence="7">Glutamyl-gamma-semialdehyde dehydrogenase</fullName>
        <shortName evidence="7">GSA dehydrogenase</shortName>
    </alternativeName>
</protein>
<comment type="pathway">
    <text evidence="1 7">Amino-acid biosynthesis; L-proline biosynthesis; L-glutamate 5-semialdehyde from L-glutamate: step 2/2.</text>
</comment>
<evidence type="ECO:0000256" key="7">
    <source>
        <dbReference type="HAMAP-Rule" id="MF_00412"/>
    </source>
</evidence>
<comment type="subcellular location">
    <subcellularLocation>
        <location evidence="7">Cytoplasm</location>
    </subcellularLocation>
</comment>
<dbReference type="NCBIfam" id="TIGR00407">
    <property type="entry name" value="proA"/>
    <property type="match status" value="1"/>
</dbReference>